<comment type="caution">
    <text evidence="1">The sequence shown here is derived from an EMBL/GenBank/DDBJ whole genome shotgun (WGS) entry which is preliminary data.</text>
</comment>
<accession>A0A162KNT2</accession>
<name>A0A162KNT2_9BACL</name>
<dbReference type="Proteomes" id="UP000077134">
    <property type="component" value="Unassembled WGS sequence"/>
</dbReference>
<keyword evidence="2" id="KW-1185">Reference proteome</keyword>
<dbReference type="RefSeq" id="WP_068661075.1">
    <property type="nucleotide sequence ID" value="NZ_CP017770.1"/>
</dbReference>
<dbReference type="KEGG" id="pcx:LPB68_16505"/>
<reference evidence="1 2" key="1">
    <citation type="submission" date="2016-02" db="EMBL/GenBank/DDBJ databases">
        <title>Paenibacillus sp. LPB0068, isolated from Crassostrea gigas.</title>
        <authorList>
            <person name="Shin S.-K."/>
            <person name="Yi H."/>
        </authorList>
    </citation>
    <scope>NUCLEOTIDE SEQUENCE [LARGE SCALE GENOMIC DNA]</scope>
    <source>
        <strain evidence="1 2">LPB0068</strain>
    </source>
</reference>
<evidence type="ECO:0000313" key="1">
    <source>
        <dbReference type="EMBL" id="OAB71463.1"/>
    </source>
</evidence>
<gene>
    <name evidence="1" type="ORF">PNBC_19375</name>
</gene>
<evidence type="ECO:0000313" key="2">
    <source>
        <dbReference type="Proteomes" id="UP000077134"/>
    </source>
</evidence>
<organism evidence="1 2">
    <name type="scientific">Paenibacillus crassostreae</name>
    <dbReference type="NCBI Taxonomy" id="1763538"/>
    <lineage>
        <taxon>Bacteria</taxon>
        <taxon>Bacillati</taxon>
        <taxon>Bacillota</taxon>
        <taxon>Bacilli</taxon>
        <taxon>Bacillales</taxon>
        <taxon>Paenibacillaceae</taxon>
        <taxon>Paenibacillus</taxon>
    </lineage>
</organism>
<proteinExistence type="predicted"/>
<dbReference type="EMBL" id="LSFN01000039">
    <property type="protein sequence ID" value="OAB71463.1"/>
    <property type="molecule type" value="Genomic_DNA"/>
</dbReference>
<protein>
    <submittedName>
        <fullName evidence="1">Uncharacterized protein</fullName>
    </submittedName>
</protein>
<dbReference type="AlphaFoldDB" id="A0A162KNT2"/>
<sequence length="95" mass="11189">MKDDKTIERGQKKLDKLVRKKMDEWAADYSVRHRSTSKGELQQNFIANGYKFGEVQDGQRIRIWLERTADKKELNSGEVYLDFNMRGETAIYEKG</sequence>